<evidence type="ECO:0000256" key="3">
    <source>
        <dbReference type="ARBA" id="ARBA00022525"/>
    </source>
</evidence>
<dbReference type="GO" id="GO:0005179">
    <property type="term" value="F:hormone activity"/>
    <property type="evidence" value="ECO:0007669"/>
    <property type="project" value="UniProtKB-KW"/>
</dbReference>
<evidence type="ECO:0000256" key="4">
    <source>
        <dbReference type="ARBA" id="ARBA00022702"/>
    </source>
</evidence>
<organism evidence="8 9">
    <name type="scientific">Rubroshorea leprosula</name>
    <dbReference type="NCBI Taxonomy" id="152421"/>
    <lineage>
        <taxon>Eukaryota</taxon>
        <taxon>Viridiplantae</taxon>
        <taxon>Streptophyta</taxon>
        <taxon>Embryophyta</taxon>
        <taxon>Tracheophyta</taxon>
        <taxon>Spermatophyta</taxon>
        <taxon>Magnoliopsida</taxon>
        <taxon>eudicotyledons</taxon>
        <taxon>Gunneridae</taxon>
        <taxon>Pentapetalae</taxon>
        <taxon>rosids</taxon>
        <taxon>malvids</taxon>
        <taxon>Malvales</taxon>
        <taxon>Dipterocarpaceae</taxon>
        <taxon>Rubroshorea</taxon>
    </lineage>
</organism>
<dbReference type="Proteomes" id="UP001054252">
    <property type="component" value="Unassembled WGS sequence"/>
</dbReference>
<keyword evidence="9" id="KW-1185">Reference proteome</keyword>
<evidence type="ECO:0008006" key="10">
    <source>
        <dbReference type="Google" id="ProtNLM"/>
    </source>
</evidence>
<comment type="similarity">
    <text evidence="2">Belongs to the plant rapid alkalinization factor (RALF) family.</text>
</comment>
<dbReference type="AlphaFoldDB" id="A0AAV5HKI5"/>
<accession>A0AAV5HKI5</accession>
<dbReference type="GO" id="GO:0009506">
    <property type="term" value="C:plasmodesma"/>
    <property type="evidence" value="ECO:0007669"/>
    <property type="project" value="TreeGrafter"/>
</dbReference>
<dbReference type="EMBL" id="BPVZ01000001">
    <property type="protein sequence ID" value="GKU85465.1"/>
    <property type="molecule type" value="Genomic_DNA"/>
</dbReference>
<dbReference type="InterPro" id="IPR008801">
    <property type="entry name" value="RALF"/>
</dbReference>
<proteinExistence type="inferred from homology"/>
<gene>
    <name evidence="8" type="ORF">SLEP1_g141</name>
</gene>
<keyword evidence="6" id="KW-1015">Disulfide bond</keyword>
<dbReference type="GO" id="GO:0019722">
    <property type="term" value="P:calcium-mediated signaling"/>
    <property type="evidence" value="ECO:0007669"/>
    <property type="project" value="TreeGrafter"/>
</dbReference>
<evidence type="ECO:0000256" key="7">
    <source>
        <dbReference type="SAM" id="SignalP"/>
    </source>
</evidence>
<dbReference type="GO" id="GO:0005576">
    <property type="term" value="C:extracellular region"/>
    <property type="evidence" value="ECO:0007669"/>
    <property type="project" value="UniProtKB-SubCell"/>
</dbReference>
<dbReference type="PANTHER" id="PTHR33136">
    <property type="entry name" value="RAPID ALKALINIZATION FACTOR-LIKE"/>
    <property type="match status" value="1"/>
</dbReference>
<evidence type="ECO:0000256" key="1">
    <source>
        <dbReference type="ARBA" id="ARBA00004613"/>
    </source>
</evidence>
<name>A0AAV5HKI5_9ROSI</name>
<evidence type="ECO:0000313" key="9">
    <source>
        <dbReference type="Proteomes" id="UP001054252"/>
    </source>
</evidence>
<sequence length="121" mass="13104">MGYSKFWLSLLVICALLATAASTFDIGGEAFLPARSECRGTIAECMMMGKNAVLDFDDGEFAMDSESNRRILAASKYIGYGALLKNSVPCSQRGASYYNCKPGAQANPYTRGCSKITRCRS</sequence>
<keyword evidence="3" id="KW-0964">Secreted</keyword>
<keyword evidence="5 7" id="KW-0732">Signal</keyword>
<evidence type="ECO:0000256" key="5">
    <source>
        <dbReference type="ARBA" id="ARBA00022729"/>
    </source>
</evidence>
<evidence type="ECO:0000313" key="8">
    <source>
        <dbReference type="EMBL" id="GKU85465.1"/>
    </source>
</evidence>
<comment type="caution">
    <text evidence="8">The sequence shown here is derived from an EMBL/GenBank/DDBJ whole genome shotgun (WGS) entry which is preliminary data.</text>
</comment>
<dbReference type="Pfam" id="PF05498">
    <property type="entry name" value="RALF"/>
    <property type="match status" value="1"/>
</dbReference>
<reference evidence="8 9" key="1">
    <citation type="journal article" date="2021" name="Commun. Biol.">
        <title>The genome of Shorea leprosula (Dipterocarpaceae) highlights the ecological relevance of drought in aseasonal tropical rainforests.</title>
        <authorList>
            <person name="Ng K.K.S."/>
            <person name="Kobayashi M.J."/>
            <person name="Fawcett J.A."/>
            <person name="Hatakeyama M."/>
            <person name="Paape T."/>
            <person name="Ng C.H."/>
            <person name="Ang C.C."/>
            <person name="Tnah L.H."/>
            <person name="Lee C.T."/>
            <person name="Nishiyama T."/>
            <person name="Sese J."/>
            <person name="O'Brien M.J."/>
            <person name="Copetti D."/>
            <person name="Mohd Noor M.I."/>
            <person name="Ong R.C."/>
            <person name="Putra M."/>
            <person name="Sireger I.Z."/>
            <person name="Indrioko S."/>
            <person name="Kosugi Y."/>
            <person name="Izuno A."/>
            <person name="Isagi Y."/>
            <person name="Lee S.L."/>
            <person name="Shimizu K.K."/>
        </authorList>
    </citation>
    <scope>NUCLEOTIDE SEQUENCE [LARGE SCALE GENOMIC DNA]</scope>
    <source>
        <strain evidence="8">214</strain>
    </source>
</reference>
<dbReference type="GO" id="GO:0040008">
    <property type="term" value="P:regulation of growth"/>
    <property type="evidence" value="ECO:0007669"/>
    <property type="project" value="UniProtKB-ARBA"/>
</dbReference>
<comment type="subcellular location">
    <subcellularLocation>
        <location evidence="1">Secreted</location>
    </subcellularLocation>
</comment>
<protein>
    <recommendedName>
        <fullName evidence="10">Rapid alkalinization factor</fullName>
    </recommendedName>
</protein>
<evidence type="ECO:0000256" key="6">
    <source>
        <dbReference type="ARBA" id="ARBA00023157"/>
    </source>
</evidence>
<feature type="chain" id="PRO_5043988792" description="Rapid alkalinization factor" evidence="7">
    <location>
        <begin position="24"/>
        <end position="121"/>
    </location>
</feature>
<dbReference type="PANTHER" id="PTHR33136:SF107">
    <property type="entry name" value="RAPID ALKALINIZATION FACTOR"/>
    <property type="match status" value="1"/>
</dbReference>
<feature type="signal peptide" evidence="7">
    <location>
        <begin position="1"/>
        <end position="23"/>
    </location>
</feature>
<evidence type="ECO:0000256" key="2">
    <source>
        <dbReference type="ARBA" id="ARBA00009178"/>
    </source>
</evidence>
<keyword evidence="4" id="KW-0372">Hormone</keyword>